<keyword evidence="2 11" id="KW-0813">Transport</keyword>
<dbReference type="PANTHER" id="PTHR30540:SF83">
    <property type="entry name" value="K+ POTASSIUM TRANSPORTER"/>
    <property type="match status" value="1"/>
</dbReference>
<evidence type="ECO:0000256" key="6">
    <source>
        <dbReference type="ARBA" id="ARBA00022847"/>
    </source>
</evidence>
<dbReference type="Proteomes" id="UP000019423">
    <property type="component" value="Chromosome"/>
</dbReference>
<evidence type="ECO:0000259" key="12">
    <source>
        <dbReference type="Pfam" id="PF02705"/>
    </source>
</evidence>
<comment type="function">
    <text evidence="11">Transport of potassium into the cell. Likely operates as a K(+):H(+) symporter.</text>
</comment>
<gene>
    <name evidence="11" type="primary">kup</name>
    <name evidence="14" type="ORF">Hsw_2023</name>
</gene>
<dbReference type="PATRIC" id="fig|1227739.3.peg.2237"/>
<dbReference type="InterPro" id="IPR053951">
    <property type="entry name" value="K_trans_N"/>
</dbReference>
<evidence type="ECO:0000256" key="4">
    <source>
        <dbReference type="ARBA" id="ARBA00022538"/>
    </source>
</evidence>
<dbReference type="GO" id="GO:0005886">
    <property type="term" value="C:plasma membrane"/>
    <property type="evidence" value="ECO:0007669"/>
    <property type="project" value="UniProtKB-SubCell"/>
</dbReference>
<reference evidence="14 15" key="1">
    <citation type="submission" date="2014-01" db="EMBL/GenBank/DDBJ databases">
        <title>Complete genome sequence of ionizing-radiation resistance bacterium Hymenobacter swuensis DY53.</title>
        <authorList>
            <person name="Jung J.-H."/>
            <person name="Jeong S.-W."/>
            <person name="Joe M.-H."/>
            <person name="Cho y.-j."/>
            <person name="Kim M.-K."/>
            <person name="Lim S.-Y."/>
        </authorList>
    </citation>
    <scope>NUCLEOTIDE SEQUENCE [LARGE SCALE GENOMIC DNA]</scope>
    <source>
        <strain evidence="14 15">DY53</strain>
    </source>
</reference>
<evidence type="ECO:0000256" key="5">
    <source>
        <dbReference type="ARBA" id="ARBA00022692"/>
    </source>
</evidence>
<feature type="transmembrane region" description="Helical" evidence="11">
    <location>
        <begin position="384"/>
        <end position="407"/>
    </location>
</feature>
<dbReference type="RefSeq" id="WP_044001993.1">
    <property type="nucleotide sequence ID" value="NZ_CP007145.1"/>
</dbReference>
<accession>W8EYG6</accession>
<keyword evidence="9 11" id="KW-0406">Ion transport</keyword>
<keyword evidence="8 11" id="KW-1133">Transmembrane helix</keyword>
<dbReference type="AlphaFoldDB" id="W8EYG6"/>
<keyword evidence="15" id="KW-1185">Reference proteome</keyword>
<dbReference type="GO" id="GO:0015293">
    <property type="term" value="F:symporter activity"/>
    <property type="evidence" value="ECO:0007669"/>
    <property type="project" value="UniProtKB-UniRule"/>
</dbReference>
<dbReference type="HAMAP" id="MF_01522">
    <property type="entry name" value="Kup"/>
    <property type="match status" value="1"/>
</dbReference>
<feature type="transmembrane region" description="Helical" evidence="11">
    <location>
        <begin position="413"/>
        <end position="431"/>
    </location>
</feature>
<evidence type="ECO:0000256" key="1">
    <source>
        <dbReference type="ARBA" id="ARBA00004141"/>
    </source>
</evidence>
<keyword evidence="7 11" id="KW-0630">Potassium</keyword>
<dbReference type="Pfam" id="PF02705">
    <property type="entry name" value="K_trans"/>
    <property type="match status" value="1"/>
</dbReference>
<dbReference type="HOGENOM" id="CLU_008142_4_1_10"/>
<evidence type="ECO:0000256" key="8">
    <source>
        <dbReference type="ARBA" id="ARBA00022989"/>
    </source>
</evidence>
<keyword evidence="4 11" id="KW-0633">Potassium transport</keyword>
<comment type="subcellular location">
    <subcellularLocation>
        <location evidence="11">Cell membrane</location>
        <topology evidence="11">Multi-pass membrane protein</topology>
    </subcellularLocation>
    <subcellularLocation>
        <location evidence="1">Membrane</location>
        <topology evidence="1">Multi-pass membrane protein</topology>
    </subcellularLocation>
</comment>
<organism evidence="14 15">
    <name type="scientific">Hymenobacter swuensis DY53</name>
    <dbReference type="NCBI Taxonomy" id="1227739"/>
    <lineage>
        <taxon>Bacteria</taxon>
        <taxon>Pseudomonadati</taxon>
        <taxon>Bacteroidota</taxon>
        <taxon>Cytophagia</taxon>
        <taxon>Cytophagales</taxon>
        <taxon>Hymenobacteraceae</taxon>
        <taxon>Hymenobacter</taxon>
    </lineage>
</organism>
<feature type="transmembrane region" description="Helical" evidence="11">
    <location>
        <begin position="92"/>
        <end position="116"/>
    </location>
</feature>
<evidence type="ECO:0000259" key="13">
    <source>
        <dbReference type="Pfam" id="PF22776"/>
    </source>
</evidence>
<feature type="transmembrane region" description="Helical" evidence="11">
    <location>
        <begin position="128"/>
        <end position="148"/>
    </location>
</feature>
<keyword evidence="3 11" id="KW-1003">Cell membrane</keyword>
<dbReference type="GO" id="GO:0015079">
    <property type="term" value="F:potassium ion transmembrane transporter activity"/>
    <property type="evidence" value="ECO:0007669"/>
    <property type="project" value="UniProtKB-UniRule"/>
</dbReference>
<keyword evidence="10 11" id="KW-0472">Membrane</keyword>
<comment type="catalytic activity">
    <reaction evidence="11">
        <text>K(+)(in) + H(+)(in) = K(+)(out) + H(+)(out)</text>
        <dbReference type="Rhea" id="RHEA:28490"/>
        <dbReference type="ChEBI" id="CHEBI:15378"/>
        <dbReference type="ChEBI" id="CHEBI:29103"/>
    </reaction>
</comment>
<feature type="transmembrane region" description="Helical" evidence="11">
    <location>
        <begin position="201"/>
        <end position="223"/>
    </location>
</feature>
<feature type="transmembrane region" description="Helical" evidence="11">
    <location>
        <begin position="356"/>
        <end position="377"/>
    </location>
</feature>
<dbReference type="KEGG" id="hsw:Hsw_2023"/>
<evidence type="ECO:0000256" key="10">
    <source>
        <dbReference type="ARBA" id="ARBA00023136"/>
    </source>
</evidence>
<feature type="domain" description="K+ potassium transporter integral membrane" evidence="12">
    <location>
        <begin position="16"/>
        <end position="439"/>
    </location>
</feature>
<evidence type="ECO:0000256" key="2">
    <source>
        <dbReference type="ARBA" id="ARBA00022448"/>
    </source>
</evidence>
<dbReference type="InterPro" id="IPR023051">
    <property type="entry name" value="Kup"/>
</dbReference>
<feature type="domain" description="K+ potassium transporter C-terminal" evidence="13">
    <location>
        <begin position="467"/>
        <end position="623"/>
    </location>
</feature>
<evidence type="ECO:0000313" key="14">
    <source>
        <dbReference type="EMBL" id="AHJ97618.1"/>
    </source>
</evidence>
<dbReference type="OrthoDB" id="9805577at2"/>
<feature type="transmembrane region" description="Helical" evidence="11">
    <location>
        <begin position="160"/>
        <end position="181"/>
    </location>
</feature>
<dbReference type="EMBL" id="CP007145">
    <property type="protein sequence ID" value="AHJ97618.1"/>
    <property type="molecule type" value="Genomic_DNA"/>
</dbReference>
<dbReference type="eggNOG" id="COG3158">
    <property type="taxonomic scope" value="Bacteria"/>
</dbReference>
<feature type="transmembrane region" description="Helical" evidence="11">
    <location>
        <begin position="235"/>
        <end position="256"/>
    </location>
</feature>
<dbReference type="InterPro" id="IPR003855">
    <property type="entry name" value="K+_transporter"/>
</dbReference>
<comment type="similarity">
    <text evidence="11">Belongs to the HAK/KUP transporter (TC 2.A.72) family.</text>
</comment>
<evidence type="ECO:0000256" key="9">
    <source>
        <dbReference type="ARBA" id="ARBA00023065"/>
    </source>
</evidence>
<evidence type="ECO:0000256" key="7">
    <source>
        <dbReference type="ARBA" id="ARBA00022958"/>
    </source>
</evidence>
<keyword evidence="5 11" id="KW-0812">Transmembrane</keyword>
<dbReference type="InterPro" id="IPR053952">
    <property type="entry name" value="K_trans_C"/>
</dbReference>
<feature type="transmembrane region" description="Helical" evidence="11">
    <location>
        <begin position="48"/>
        <end position="71"/>
    </location>
</feature>
<evidence type="ECO:0000256" key="11">
    <source>
        <dbReference type="HAMAP-Rule" id="MF_01522"/>
    </source>
</evidence>
<keyword evidence="6 11" id="KW-0769">Symport</keyword>
<feature type="transmembrane region" description="Helical" evidence="11">
    <location>
        <begin position="276"/>
        <end position="308"/>
    </location>
</feature>
<name>W8EYG6_9BACT</name>
<feature type="transmembrane region" description="Helical" evidence="11">
    <location>
        <begin position="328"/>
        <end position="350"/>
    </location>
</feature>
<proteinExistence type="inferred from homology"/>
<dbReference type="Pfam" id="PF22776">
    <property type="entry name" value="K_trans_C"/>
    <property type="match status" value="1"/>
</dbReference>
<dbReference type="STRING" id="1227739.Hsw_2023"/>
<dbReference type="PANTHER" id="PTHR30540">
    <property type="entry name" value="OSMOTIC STRESS POTASSIUM TRANSPORTER"/>
    <property type="match status" value="1"/>
</dbReference>
<evidence type="ECO:0000313" key="15">
    <source>
        <dbReference type="Proteomes" id="UP000019423"/>
    </source>
</evidence>
<sequence>MDAKHPHTAISTAGLLIALGIIYGDIGTSPLYVMKAIVPEQINPMLVYGGISCVFWTLTLQTTIKYVMLTLNADNNGEGGIFSLYALVRRRGAWLSAIAIIGGSALLADGVITPPISVSSAIEGLEAVYPNIPTVPIVIGIIAGLFLLQSFGTQIVGKAFGPIMFVWFSMLAVLGVLGIVQNPEILKALNPYYAYDLLVNYPGGFWLLGAVFLCTTGAEALYSDLGHCGKGNIRISWVFVKSCLVLNYLGQGGWLLAHQGEMLNKRNPFYELMPEWFLLIGIGIATIAAIIASQALITGSFTLVAEAIRLNMWPKVKLNYPTDVKGQLYVPSMNRLLLLGCIAVVLYFRKSENMEAAYGLAITLTMLMTTILLITWLRSKRVPLAAIVLFALVYGAIEGSFLIANLIKFPHGGWVSLAIGVTLMGVMYVWLRAFYIKRRLTEFVKIDPYIDALKELSNDESVSKYATHLVFMSSAERQSEIESKIIYSIFQKRPKRADIYWFVHVDTTDEPYTMEYKVTELAQDDVFRITFRLGFRVEQRINLYFRKVVEDLVRNKEVDITSRYESLSKQHVTGDFRFVVLEKFLSVENEFPMVEKLVMQAYFYIKQFIASEDKYFGLDTSSVKVEKVPLVITPVRDVALKRVR</sequence>
<protein>
    <recommendedName>
        <fullName evidence="11">Probable potassium transport system protein Kup</fullName>
    </recommendedName>
</protein>
<evidence type="ECO:0000256" key="3">
    <source>
        <dbReference type="ARBA" id="ARBA00022475"/>
    </source>
</evidence>